<comment type="cofactor">
    <cofactor evidence="1 12">
        <name>pyridoxal 5'-phosphate</name>
        <dbReference type="ChEBI" id="CHEBI:597326"/>
    </cofactor>
</comment>
<accession>A0A9P4KFH0</accession>
<organism evidence="13 14">
    <name type="scientific">Lojkania enalia</name>
    <dbReference type="NCBI Taxonomy" id="147567"/>
    <lineage>
        <taxon>Eukaryota</taxon>
        <taxon>Fungi</taxon>
        <taxon>Dikarya</taxon>
        <taxon>Ascomycota</taxon>
        <taxon>Pezizomycotina</taxon>
        <taxon>Dothideomycetes</taxon>
        <taxon>Pleosporomycetidae</taxon>
        <taxon>Pleosporales</taxon>
        <taxon>Pleosporales incertae sedis</taxon>
        <taxon>Lojkania</taxon>
    </lineage>
</organism>
<evidence type="ECO:0000256" key="9">
    <source>
        <dbReference type="ARBA" id="ARBA00061376"/>
    </source>
</evidence>
<evidence type="ECO:0000313" key="13">
    <source>
        <dbReference type="EMBL" id="KAF2267650.1"/>
    </source>
</evidence>
<dbReference type="PANTHER" id="PTHR42699:SF1">
    <property type="entry name" value="CYSTATHIONINE GAMMA-SYNTHASE-RELATED"/>
    <property type="match status" value="1"/>
</dbReference>
<dbReference type="SUPFAM" id="SSF53383">
    <property type="entry name" value="PLP-dependent transferases"/>
    <property type="match status" value="1"/>
</dbReference>
<dbReference type="Proteomes" id="UP000800093">
    <property type="component" value="Unassembled WGS sequence"/>
</dbReference>
<dbReference type="InterPro" id="IPR000277">
    <property type="entry name" value="Cys/Met-Metab_PyrdxlP-dep_enz"/>
</dbReference>
<sequence length="592" mass="66341">MTVTVVPENNLEIGESIPPLTVHAVSVSLPTWRANVGYEEGEEWVLSKMKTGYPRFFVHKSIQQFATAIVERYGRPDEQAILFPSHSIAARCVAFFKQQVPELDGEQVRILDLVPLSENARSKELSIISPRISTVFFPQSKSSLAKAFWQHSGDGISSRRAEYCYNLFSNGALIDEATLEPPSRFCKGPKRYQKRTSIDMKSEKLNSASEAQDPTRFVEERFGRNLDLSMTANAKIAIRRRIAGSLTADVDLSDAIHLEKDPQRTRNVIGFSENDVYLYPCGMSSIFNAHRLLLAAKGPLESIIYGFPYIDTLKIAQKFGPGCLFYGFGSSEELDDLEKRLEGGQRFFALFTEFPGNPLLKSPDLERIHSLAYKYDFYVVVDETVGNFLNVNVLPYADVVVSSLTKVFSGDSNVMGGSVILNPSGKHYDTLKRIWEEDYEDNHWAEDSIFLERNSRDFVSRIERINANAEAICDVLNAHPCVKQVNYPKHSPTRAFYDKCRNPGGGYGGLLSATFFSKQDAVAFFDNLDTVKGPSLGTNFTLSSPYVILAHYNELDWCATYGVEADLVRFSVGLEESSKLVAIFQRALDAIQ</sequence>
<dbReference type="OrthoDB" id="10047078at2759"/>
<comment type="function">
    <text evidence="7">Catalyzes the formation of L-cystathionine from O-succinyl-L-homoserine (OSHS) and L-cysteine, via a gamma-replacement reaction. In the absence of thiol, catalyzes gamma-elimination to form 2-oxobutanoate, succinate and ammonia.</text>
</comment>
<evidence type="ECO:0000256" key="10">
    <source>
        <dbReference type="ARBA" id="ARBA00066530"/>
    </source>
</evidence>
<comment type="caution">
    <text evidence="13">The sequence shown here is derived from an EMBL/GenBank/DDBJ whole genome shotgun (WGS) entry which is preliminary data.</text>
</comment>
<reference evidence="14" key="1">
    <citation type="journal article" date="2020" name="Stud. Mycol.">
        <title>101 Dothideomycetes genomes: A test case for predicting lifestyles and emergence of pathogens.</title>
        <authorList>
            <person name="Haridas S."/>
            <person name="Albert R."/>
            <person name="Binder M."/>
            <person name="Bloem J."/>
            <person name="LaButti K."/>
            <person name="Salamov A."/>
            <person name="Andreopoulos B."/>
            <person name="Baker S."/>
            <person name="Barry K."/>
            <person name="Bills G."/>
            <person name="Bluhm B."/>
            <person name="Cannon C."/>
            <person name="Castanera R."/>
            <person name="Culley D."/>
            <person name="Daum C."/>
            <person name="Ezra D."/>
            <person name="Gonzalez J."/>
            <person name="Henrissat B."/>
            <person name="Kuo A."/>
            <person name="Liang C."/>
            <person name="Lipzen A."/>
            <person name="Lutzoni F."/>
            <person name="Magnuson J."/>
            <person name="Mondo S."/>
            <person name="Nolan M."/>
            <person name="Ohm R."/>
            <person name="Pangilinan J."/>
            <person name="Park H.-J."/>
            <person name="Ramirez L."/>
            <person name="Alfaro M."/>
            <person name="Sun H."/>
            <person name="Tritt A."/>
            <person name="Yoshinaga Y."/>
            <person name="Zwiers L.-H."/>
            <person name="Turgeon B."/>
            <person name="Goodwin S."/>
            <person name="Spatafora J."/>
            <person name="Crous P."/>
            <person name="Grigoriev I."/>
        </authorList>
    </citation>
    <scope>NUCLEOTIDE SEQUENCE [LARGE SCALE GENOMIC DNA]</scope>
    <source>
        <strain evidence="14">CBS 304.66</strain>
    </source>
</reference>
<dbReference type="InterPro" id="IPR015424">
    <property type="entry name" value="PyrdxlP-dep_Trfase"/>
</dbReference>
<dbReference type="EC" id="2.5.1.48" evidence="10"/>
<dbReference type="Pfam" id="PF01053">
    <property type="entry name" value="Cys_Met_Meta_PP"/>
    <property type="match status" value="1"/>
</dbReference>
<keyword evidence="14" id="KW-1185">Reference proteome</keyword>
<dbReference type="GO" id="GO:0030170">
    <property type="term" value="F:pyridoxal phosphate binding"/>
    <property type="evidence" value="ECO:0007669"/>
    <property type="project" value="InterPro"/>
</dbReference>
<evidence type="ECO:0000256" key="5">
    <source>
        <dbReference type="ARBA" id="ARBA00023167"/>
    </source>
</evidence>
<name>A0A9P4KFH0_9PLEO</name>
<dbReference type="InterPro" id="IPR015422">
    <property type="entry name" value="PyrdxlP-dep_Trfase_small"/>
</dbReference>
<comment type="pathway">
    <text evidence="8">Amino-acid biosynthesis; L-methionine biosynthesis via de novo pathway; L-cystathionine from O-succinyl-L-homoserine: step 1/1.</text>
</comment>
<dbReference type="GO" id="GO:0009086">
    <property type="term" value="P:methionine biosynthetic process"/>
    <property type="evidence" value="ECO:0007669"/>
    <property type="project" value="UniProtKB-KW"/>
</dbReference>
<dbReference type="InterPro" id="IPR051750">
    <property type="entry name" value="Trans-sulfuration_enzymes"/>
</dbReference>
<evidence type="ECO:0000256" key="3">
    <source>
        <dbReference type="ARBA" id="ARBA00022679"/>
    </source>
</evidence>
<evidence type="ECO:0000313" key="14">
    <source>
        <dbReference type="Proteomes" id="UP000800093"/>
    </source>
</evidence>
<keyword evidence="2" id="KW-0028">Amino-acid biosynthesis</keyword>
<dbReference type="InterPro" id="IPR015421">
    <property type="entry name" value="PyrdxlP-dep_Trfase_major"/>
</dbReference>
<keyword evidence="5" id="KW-0486">Methionine biosynthesis</keyword>
<evidence type="ECO:0000256" key="11">
    <source>
        <dbReference type="ARBA" id="ARBA00083849"/>
    </source>
</evidence>
<dbReference type="PANTHER" id="PTHR42699">
    <property type="match status" value="1"/>
</dbReference>
<dbReference type="GO" id="GO:0003962">
    <property type="term" value="F:cystathionine gamma-synthase activity"/>
    <property type="evidence" value="ECO:0007669"/>
    <property type="project" value="UniProtKB-EC"/>
</dbReference>
<evidence type="ECO:0000256" key="6">
    <source>
        <dbReference type="ARBA" id="ARBA00051441"/>
    </source>
</evidence>
<dbReference type="Gene3D" id="3.40.640.10">
    <property type="entry name" value="Type I PLP-dependent aspartate aminotransferase-like (Major domain)"/>
    <property type="match status" value="1"/>
</dbReference>
<evidence type="ECO:0000256" key="4">
    <source>
        <dbReference type="ARBA" id="ARBA00022898"/>
    </source>
</evidence>
<dbReference type="GO" id="GO:0019346">
    <property type="term" value="P:transsulfuration"/>
    <property type="evidence" value="ECO:0007669"/>
    <property type="project" value="InterPro"/>
</dbReference>
<evidence type="ECO:0000256" key="2">
    <source>
        <dbReference type="ARBA" id="ARBA00022605"/>
    </source>
</evidence>
<evidence type="ECO:0000256" key="12">
    <source>
        <dbReference type="RuleBase" id="RU362118"/>
    </source>
</evidence>
<dbReference type="Gene3D" id="3.90.1150.10">
    <property type="entry name" value="Aspartate Aminotransferase, domain 1"/>
    <property type="match status" value="1"/>
</dbReference>
<evidence type="ECO:0000256" key="7">
    <source>
        <dbReference type="ARBA" id="ARBA00058439"/>
    </source>
</evidence>
<dbReference type="AlphaFoldDB" id="A0A9P4KFH0"/>
<protein>
    <recommendedName>
        <fullName evidence="10">cystathionine gamma-synthase</fullName>
        <ecNumber evidence="10">2.5.1.48</ecNumber>
    </recommendedName>
    <alternativeName>
        <fullName evidence="11">O-succinylhomoserine (thiol)-lyase</fullName>
    </alternativeName>
</protein>
<evidence type="ECO:0000256" key="1">
    <source>
        <dbReference type="ARBA" id="ARBA00001933"/>
    </source>
</evidence>
<comment type="similarity">
    <text evidence="9">Belongs to the trans-sulfuration enzymes family. MET7 subfamily.</text>
</comment>
<keyword evidence="4 12" id="KW-0663">Pyridoxal phosphate</keyword>
<dbReference type="FunFam" id="3.40.640.10:FF:000111">
    <property type="entry name" value="Cystathionine gamma-synthase"/>
    <property type="match status" value="1"/>
</dbReference>
<gene>
    <name evidence="13" type="ORF">CC78DRAFT_530731</name>
</gene>
<dbReference type="EMBL" id="ML986590">
    <property type="protein sequence ID" value="KAF2267650.1"/>
    <property type="molecule type" value="Genomic_DNA"/>
</dbReference>
<evidence type="ECO:0000256" key="8">
    <source>
        <dbReference type="ARBA" id="ARBA00060510"/>
    </source>
</evidence>
<keyword evidence="3" id="KW-0808">Transferase</keyword>
<proteinExistence type="inferred from homology"/>
<dbReference type="FunFam" id="3.90.1150.10:FF:000063">
    <property type="entry name" value="Probable cystathionine gamma-synthase"/>
    <property type="match status" value="1"/>
</dbReference>
<comment type="catalytic activity">
    <reaction evidence="6">
        <text>O-succinyl-L-homoserine + L-cysteine = L,L-cystathionine + succinate + H(+)</text>
        <dbReference type="Rhea" id="RHEA:20397"/>
        <dbReference type="ChEBI" id="CHEBI:15378"/>
        <dbReference type="ChEBI" id="CHEBI:30031"/>
        <dbReference type="ChEBI" id="CHEBI:35235"/>
        <dbReference type="ChEBI" id="CHEBI:57661"/>
        <dbReference type="ChEBI" id="CHEBI:58161"/>
        <dbReference type="EC" id="2.5.1.48"/>
    </reaction>
</comment>